<evidence type="ECO:0000313" key="3">
    <source>
        <dbReference type="Proteomes" id="UP001215598"/>
    </source>
</evidence>
<dbReference type="InterPro" id="IPR001810">
    <property type="entry name" value="F-box_dom"/>
</dbReference>
<dbReference type="Pfam" id="PF12937">
    <property type="entry name" value="F-box-like"/>
    <property type="match status" value="1"/>
</dbReference>
<evidence type="ECO:0000259" key="1">
    <source>
        <dbReference type="Pfam" id="PF12937"/>
    </source>
</evidence>
<keyword evidence="3" id="KW-1185">Reference proteome</keyword>
<reference evidence="2" key="1">
    <citation type="submission" date="2023-03" db="EMBL/GenBank/DDBJ databases">
        <title>Massive genome expansion in bonnet fungi (Mycena s.s.) driven by repeated elements and novel gene families across ecological guilds.</title>
        <authorList>
            <consortium name="Lawrence Berkeley National Laboratory"/>
            <person name="Harder C.B."/>
            <person name="Miyauchi S."/>
            <person name="Viragh M."/>
            <person name="Kuo A."/>
            <person name="Thoen E."/>
            <person name="Andreopoulos B."/>
            <person name="Lu D."/>
            <person name="Skrede I."/>
            <person name="Drula E."/>
            <person name="Henrissat B."/>
            <person name="Morin E."/>
            <person name="Kohler A."/>
            <person name="Barry K."/>
            <person name="LaButti K."/>
            <person name="Morin E."/>
            <person name="Salamov A."/>
            <person name="Lipzen A."/>
            <person name="Mereny Z."/>
            <person name="Hegedus B."/>
            <person name="Baldrian P."/>
            <person name="Stursova M."/>
            <person name="Weitz H."/>
            <person name="Taylor A."/>
            <person name="Grigoriev I.V."/>
            <person name="Nagy L.G."/>
            <person name="Martin F."/>
            <person name="Kauserud H."/>
        </authorList>
    </citation>
    <scope>NUCLEOTIDE SEQUENCE</scope>
    <source>
        <strain evidence="2">CBHHK182m</strain>
    </source>
</reference>
<dbReference type="Proteomes" id="UP001215598">
    <property type="component" value="Unassembled WGS sequence"/>
</dbReference>
<dbReference type="EMBL" id="JARKIB010000027">
    <property type="protein sequence ID" value="KAJ7764940.1"/>
    <property type="molecule type" value="Genomic_DNA"/>
</dbReference>
<feature type="non-terminal residue" evidence="2">
    <location>
        <position position="1"/>
    </location>
</feature>
<evidence type="ECO:0000313" key="2">
    <source>
        <dbReference type="EMBL" id="KAJ7764940.1"/>
    </source>
</evidence>
<sequence length="68" mass="7991">QIFVLKAKRNSMAPICTLPNELMTRILTTYAIDLNIFELKWAKIMYVCRHWYELALAAQSLWGFIDLV</sequence>
<protein>
    <recommendedName>
        <fullName evidence="1">F-box domain-containing protein</fullName>
    </recommendedName>
</protein>
<feature type="domain" description="F-box" evidence="1">
    <location>
        <begin position="15"/>
        <end position="65"/>
    </location>
</feature>
<dbReference type="Gene3D" id="1.20.1280.50">
    <property type="match status" value="1"/>
</dbReference>
<organism evidence="2 3">
    <name type="scientific">Mycena metata</name>
    <dbReference type="NCBI Taxonomy" id="1033252"/>
    <lineage>
        <taxon>Eukaryota</taxon>
        <taxon>Fungi</taxon>
        <taxon>Dikarya</taxon>
        <taxon>Basidiomycota</taxon>
        <taxon>Agaricomycotina</taxon>
        <taxon>Agaricomycetes</taxon>
        <taxon>Agaricomycetidae</taxon>
        <taxon>Agaricales</taxon>
        <taxon>Marasmiineae</taxon>
        <taxon>Mycenaceae</taxon>
        <taxon>Mycena</taxon>
    </lineage>
</organism>
<name>A0AAD7NKK7_9AGAR</name>
<comment type="caution">
    <text evidence="2">The sequence shown here is derived from an EMBL/GenBank/DDBJ whole genome shotgun (WGS) entry which is preliminary data.</text>
</comment>
<gene>
    <name evidence="2" type="ORF">B0H16DRAFT_1310474</name>
</gene>
<accession>A0AAD7NKK7</accession>
<dbReference type="InterPro" id="IPR036047">
    <property type="entry name" value="F-box-like_dom_sf"/>
</dbReference>
<dbReference type="AlphaFoldDB" id="A0AAD7NKK7"/>
<proteinExistence type="predicted"/>
<dbReference type="SUPFAM" id="SSF81383">
    <property type="entry name" value="F-box domain"/>
    <property type="match status" value="1"/>
</dbReference>